<evidence type="ECO:0000313" key="6">
    <source>
        <dbReference type="EMBL" id="KAJ6822356.1"/>
    </source>
</evidence>
<keyword evidence="1" id="KW-0479">Metal-binding</keyword>
<dbReference type="Gene3D" id="1.50.10.130">
    <property type="entry name" value="Terpene synthase, N-terminal domain"/>
    <property type="match status" value="1"/>
</dbReference>
<name>A0AAX6G0X9_IRIPA</name>
<dbReference type="FunFam" id="1.10.600.10:FF:000007">
    <property type="entry name" value="Isoprene synthase, chloroplastic"/>
    <property type="match status" value="1"/>
</dbReference>
<dbReference type="GO" id="GO:0010333">
    <property type="term" value="F:terpene synthase activity"/>
    <property type="evidence" value="ECO:0007669"/>
    <property type="project" value="InterPro"/>
</dbReference>
<feature type="domain" description="Terpene synthase metal-binding" evidence="5">
    <location>
        <begin position="211"/>
        <end position="450"/>
    </location>
</feature>
<keyword evidence="2" id="KW-0460">Magnesium</keyword>
<reference evidence="6" key="1">
    <citation type="journal article" date="2023" name="GigaByte">
        <title>Genome assembly of the bearded iris, Iris pallida Lam.</title>
        <authorList>
            <person name="Bruccoleri R.E."/>
            <person name="Oakeley E.J."/>
            <person name="Faust A.M.E."/>
            <person name="Altorfer M."/>
            <person name="Dessus-Babus S."/>
            <person name="Burckhardt D."/>
            <person name="Oertli M."/>
            <person name="Naumann U."/>
            <person name="Petersen F."/>
            <person name="Wong J."/>
        </authorList>
    </citation>
    <scope>NUCLEOTIDE SEQUENCE</scope>
    <source>
        <strain evidence="6">GSM-AAB239-AS_SAM_17_03QT</strain>
    </source>
</reference>
<dbReference type="SFLD" id="SFLDG01019">
    <property type="entry name" value="Terpene_Cyclase_Like_1_C_Termi"/>
    <property type="match status" value="1"/>
</dbReference>
<sequence>MSAIEHRIKELKKEVKTLMFSTNHLAEKLTLVDYLYRLGIYYHLEDEIREAIRGINDHFDNDINDIRLVALRFRLLRQEGYVVSPGVFSKFKDSEGKFKQELSYDVEGLMQLYEASMLGTNDEPILKEARDFARGHMERMKGEEPHTAQIGRALEIPFHRGIRRLEARLYIPVYAKSKSCNTILLELAKLDFNHLQSIHRAEIQSFSVWSKKIGFMNSLPFSRDRDAECYFWSLGVWFEPRYSTERLFISKVVKLITVIDDIYDAYGTIDELQLFTDVFERWNFKDLDGLPEYMRIFLNVFAVFMTEIEEELRKKGKLHHKHYIIESFKPLVRAYFQEAVWTNTGYKLTFKEYLNVSLMSAAHHMLTSVSLCLMAEDLSKDTLDWLLTVPKIVKACCMLGRLMDDLASSKFEQQRMHLDSSLQICMRDEGITEQEAIAKLNEMIENARKDVNKECLNPLPSQKHLNMLVLNFIRVMEVIYYKHEDSYTNPEGQMKENIELLLVCPIED</sequence>
<dbReference type="Pfam" id="PF01397">
    <property type="entry name" value="Terpene_synth"/>
    <property type="match status" value="1"/>
</dbReference>
<feature type="domain" description="Terpene synthase N-terminal" evidence="4">
    <location>
        <begin position="3"/>
        <end position="150"/>
    </location>
</feature>
<evidence type="ECO:0000259" key="5">
    <source>
        <dbReference type="Pfam" id="PF03936"/>
    </source>
</evidence>
<dbReference type="InterPro" id="IPR001906">
    <property type="entry name" value="Terpene_synth_N"/>
</dbReference>
<dbReference type="SFLD" id="SFLDS00005">
    <property type="entry name" value="Isoprenoid_Synthase_Type_I"/>
    <property type="match status" value="1"/>
</dbReference>
<evidence type="ECO:0000256" key="1">
    <source>
        <dbReference type="ARBA" id="ARBA00022723"/>
    </source>
</evidence>
<organism evidence="6 7">
    <name type="scientific">Iris pallida</name>
    <name type="common">Sweet iris</name>
    <dbReference type="NCBI Taxonomy" id="29817"/>
    <lineage>
        <taxon>Eukaryota</taxon>
        <taxon>Viridiplantae</taxon>
        <taxon>Streptophyta</taxon>
        <taxon>Embryophyta</taxon>
        <taxon>Tracheophyta</taxon>
        <taxon>Spermatophyta</taxon>
        <taxon>Magnoliopsida</taxon>
        <taxon>Liliopsida</taxon>
        <taxon>Asparagales</taxon>
        <taxon>Iridaceae</taxon>
        <taxon>Iridoideae</taxon>
        <taxon>Irideae</taxon>
        <taxon>Iris</taxon>
    </lineage>
</organism>
<dbReference type="InterPro" id="IPR044814">
    <property type="entry name" value="Terpene_cyclase_plant_C1"/>
</dbReference>
<accession>A0AAX6G0X9</accession>
<evidence type="ECO:0000259" key="4">
    <source>
        <dbReference type="Pfam" id="PF01397"/>
    </source>
</evidence>
<reference evidence="6" key="2">
    <citation type="submission" date="2023-04" db="EMBL/GenBank/DDBJ databases">
        <authorList>
            <person name="Bruccoleri R.E."/>
            <person name="Oakeley E.J."/>
            <person name="Faust A.-M."/>
            <person name="Dessus-Babus S."/>
            <person name="Altorfer M."/>
            <person name="Burckhardt D."/>
            <person name="Oertli M."/>
            <person name="Naumann U."/>
            <person name="Petersen F."/>
            <person name="Wong J."/>
        </authorList>
    </citation>
    <scope>NUCLEOTIDE SEQUENCE</scope>
    <source>
        <strain evidence="6">GSM-AAB239-AS_SAM_17_03QT</strain>
        <tissue evidence="6">Leaf</tissue>
    </source>
</reference>
<dbReference type="InterPro" id="IPR008949">
    <property type="entry name" value="Isoprenoid_synthase_dom_sf"/>
</dbReference>
<dbReference type="InterPro" id="IPR050148">
    <property type="entry name" value="Terpene_synthase-like"/>
</dbReference>
<dbReference type="InterPro" id="IPR036965">
    <property type="entry name" value="Terpene_synth_N_sf"/>
</dbReference>
<protein>
    <submittedName>
        <fullName evidence="6">(-)-germacrene D synthase-like</fullName>
    </submittedName>
</protein>
<dbReference type="PANTHER" id="PTHR31225:SF93">
    <property type="entry name" value="ALPHA-HUMULENE_(-)-(E)-BETA-CARYOPHYLLENE SYNTHASE"/>
    <property type="match status" value="1"/>
</dbReference>
<dbReference type="Gene3D" id="1.10.600.10">
    <property type="entry name" value="Farnesyl Diphosphate Synthase"/>
    <property type="match status" value="1"/>
</dbReference>
<dbReference type="CDD" id="cd00684">
    <property type="entry name" value="Terpene_cyclase_plant_C1"/>
    <property type="match status" value="1"/>
</dbReference>
<dbReference type="Pfam" id="PF03936">
    <property type="entry name" value="Terpene_synth_C"/>
    <property type="match status" value="1"/>
</dbReference>
<dbReference type="EMBL" id="JANAVB010024400">
    <property type="protein sequence ID" value="KAJ6822356.1"/>
    <property type="molecule type" value="Genomic_DNA"/>
</dbReference>
<dbReference type="SUPFAM" id="SSF48239">
    <property type="entry name" value="Terpenoid cyclases/Protein prenyltransferases"/>
    <property type="match status" value="1"/>
</dbReference>
<dbReference type="AlphaFoldDB" id="A0AAX6G0X9"/>
<evidence type="ECO:0000313" key="7">
    <source>
        <dbReference type="Proteomes" id="UP001140949"/>
    </source>
</evidence>
<evidence type="ECO:0000256" key="2">
    <source>
        <dbReference type="ARBA" id="ARBA00022842"/>
    </source>
</evidence>
<dbReference type="GO" id="GO:0016102">
    <property type="term" value="P:diterpenoid biosynthetic process"/>
    <property type="evidence" value="ECO:0007669"/>
    <property type="project" value="InterPro"/>
</dbReference>
<keyword evidence="3" id="KW-0456">Lyase</keyword>
<dbReference type="InterPro" id="IPR034741">
    <property type="entry name" value="Terpene_cyclase-like_1_C"/>
</dbReference>
<evidence type="ECO:0000256" key="3">
    <source>
        <dbReference type="ARBA" id="ARBA00023239"/>
    </source>
</evidence>
<proteinExistence type="predicted"/>
<dbReference type="Proteomes" id="UP001140949">
    <property type="component" value="Unassembled WGS sequence"/>
</dbReference>
<keyword evidence="7" id="KW-1185">Reference proteome</keyword>
<dbReference type="InterPro" id="IPR008930">
    <property type="entry name" value="Terpenoid_cyclase/PrenylTrfase"/>
</dbReference>
<dbReference type="SUPFAM" id="SSF48576">
    <property type="entry name" value="Terpenoid synthases"/>
    <property type="match status" value="1"/>
</dbReference>
<comment type="caution">
    <text evidence="6">The sequence shown here is derived from an EMBL/GenBank/DDBJ whole genome shotgun (WGS) entry which is preliminary data.</text>
</comment>
<dbReference type="GO" id="GO:0000287">
    <property type="term" value="F:magnesium ion binding"/>
    <property type="evidence" value="ECO:0007669"/>
    <property type="project" value="InterPro"/>
</dbReference>
<gene>
    <name evidence="6" type="ORF">M6B38_388975</name>
</gene>
<dbReference type="InterPro" id="IPR005630">
    <property type="entry name" value="Terpene_synthase_metal-bd"/>
</dbReference>
<dbReference type="PANTHER" id="PTHR31225">
    <property type="entry name" value="OS04G0344100 PROTEIN-RELATED"/>
    <property type="match status" value="1"/>
</dbReference>